<comment type="caution">
    <text evidence="1">The sequence shown here is derived from an EMBL/GenBank/DDBJ whole genome shotgun (WGS) entry which is preliminary data.</text>
</comment>
<protein>
    <recommendedName>
        <fullName evidence="3">Retrovirus-related Pol polyprotein from transposon TNT 1-94</fullName>
    </recommendedName>
</protein>
<accession>A0ABQ5J4N9</accession>
<dbReference type="Proteomes" id="UP001151760">
    <property type="component" value="Unassembled WGS sequence"/>
</dbReference>
<sequence length="261" mass="29374">MAGLLFRMIKIDRTEVSGTIKGAQVQLVMEGLRTENCTQPKRPQNSDYFKDKMLLIQAQENGLVLDEEQLLFLVGGHDTAVDEDVDESPVQDLALNVDNVFQAGECDAFDSDVDKAPTTQTMFMANLSSADPVYDKASPSYNSDILSKIHEYDNYQDAVCEHHDTHEMHHDVKPNCIVDSNADYTSDSNMITYDQYVKDNAKPVVQTNVSYVPNDVYMMIINEMHKQTAQSVSANKQNKVVNASLTAKLATYKEQVELYER</sequence>
<proteinExistence type="predicted"/>
<organism evidence="1 2">
    <name type="scientific">Tanacetum coccineum</name>
    <dbReference type="NCBI Taxonomy" id="301880"/>
    <lineage>
        <taxon>Eukaryota</taxon>
        <taxon>Viridiplantae</taxon>
        <taxon>Streptophyta</taxon>
        <taxon>Embryophyta</taxon>
        <taxon>Tracheophyta</taxon>
        <taxon>Spermatophyta</taxon>
        <taxon>Magnoliopsida</taxon>
        <taxon>eudicotyledons</taxon>
        <taxon>Gunneridae</taxon>
        <taxon>Pentapetalae</taxon>
        <taxon>asterids</taxon>
        <taxon>campanulids</taxon>
        <taxon>Asterales</taxon>
        <taxon>Asteraceae</taxon>
        <taxon>Asteroideae</taxon>
        <taxon>Anthemideae</taxon>
        <taxon>Anthemidinae</taxon>
        <taxon>Tanacetum</taxon>
    </lineage>
</organism>
<reference evidence="1" key="2">
    <citation type="submission" date="2022-01" db="EMBL/GenBank/DDBJ databases">
        <authorList>
            <person name="Yamashiro T."/>
            <person name="Shiraishi A."/>
            <person name="Satake H."/>
            <person name="Nakayama K."/>
        </authorList>
    </citation>
    <scope>NUCLEOTIDE SEQUENCE</scope>
</reference>
<evidence type="ECO:0000313" key="2">
    <source>
        <dbReference type="Proteomes" id="UP001151760"/>
    </source>
</evidence>
<name>A0ABQ5J4N9_9ASTR</name>
<evidence type="ECO:0000313" key="1">
    <source>
        <dbReference type="EMBL" id="GJU07464.1"/>
    </source>
</evidence>
<keyword evidence="2" id="KW-1185">Reference proteome</keyword>
<evidence type="ECO:0008006" key="3">
    <source>
        <dbReference type="Google" id="ProtNLM"/>
    </source>
</evidence>
<dbReference type="EMBL" id="BQNB010021542">
    <property type="protein sequence ID" value="GJU07464.1"/>
    <property type="molecule type" value="Genomic_DNA"/>
</dbReference>
<gene>
    <name evidence="1" type="ORF">Tco_1123894</name>
</gene>
<reference evidence="1" key="1">
    <citation type="journal article" date="2022" name="Int. J. Mol. Sci.">
        <title>Draft Genome of Tanacetum Coccineum: Genomic Comparison of Closely Related Tanacetum-Family Plants.</title>
        <authorList>
            <person name="Yamashiro T."/>
            <person name="Shiraishi A."/>
            <person name="Nakayama K."/>
            <person name="Satake H."/>
        </authorList>
    </citation>
    <scope>NUCLEOTIDE SEQUENCE</scope>
</reference>